<accession>A0ABP0L248</accession>
<feature type="transmembrane region" description="Helical" evidence="3">
    <location>
        <begin position="149"/>
        <end position="171"/>
    </location>
</feature>
<feature type="non-terminal residue" evidence="5">
    <location>
        <position position="1"/>
    </location>
</feature>
<evidence type="ECO:0000259" key="4">
    <source>
        <dbReference type="PROSITE" id="PS50948"/>
    </source>
</evidence>
<keyword evidence="1" id="KW-0677">Repeat</keyword>
<keyword evidence="3" id="KW-0472">Membrane</keyword>
<organism evidence="5 6">
    <name type="scientific">Durusdinium trenchii</name>
    <dbReference type="NCBI Taxonomy" id="1381693"/>
    <lineage>
        <taxon>Eukaryota</taxon>
        <taxon>Sar</taxon>
        <taxon>Alveolata</taxon>
        <taxon>Dinophyceae</taxon>
        <taxon>Suessiales</taxon>
        <taxon>Symbiodiniaceae</taxon>
        <taxon>Durusdinium</taxon>
    </lineage>
</organism>
<evidence type="ECO:0000313" key="6">
    <source>
        <dbReference type="Proteomes" id="UP001642464"/>
    </source>
</evidence>
<dbReference type="InterPro" id="IPR000177">
    <property type="entry name" value="Apple"/>
</dbReference>
<dbReference type="EMBL" id="CAXAMM010014225">
    <property type="protein sequence ID" value="CAK9033226.1"/>
    <property type="molecule type" value="Genomic_DNA"/>
</dbReference>
<protein>
    <submittedName>
        <fullName evidence="5">Apple domain-containing protein</fullName>
    </submittedName>
</protein>
<evidence type="ECO:0000256" key="1">
    <source>
        <dbReference type="ARBA" id="ARBA00022737"/>
    </source>
</evidence>
<dbReference type="PROSITE" id="PS50948">
    <property type="entry name" value="PAN"/>
    <property type="match status" value="1"/>
</dbReference>
<name>A0ABP0L248_9DINO</name>
<gene>
    <name evidence="5" type="ORF">SCF082_LOCUS20402</name>
</gene>
<dbReference type="SMART" id="SM00223">
    <property type="entry name" value="APPLE"/>
    <property type="match status" value="1"/>
</dbReference>
<dbReference type="InterPro" id="IPR003609">
    <property type="entry name" value="Pan_app"/>
</dbReference>
<comment type="caution">
    <text evidence="5">The sequence shown here is derived from an EMBL/GenBank/DDBJ whole genome shotgun (WGS) entry which is preliminary data.</text>
</comment>
<feature type="domain" description="Apple" evidence="4">
    <location>
        <begin position="7"/>
        <end position="81"/>
    </location>
</feature>
<dbReference type="Pfam" id="PF00024">
    <property type="entry name" value="PAN_1"/>
    <property type="match status" value="1"/>
</dbReference>
<reference evidence="5 6" key="1">
    <citation type="submission" date="2024-02" db="EMBL/GenBank/DDBJ databases">
        <authorList>
            <person name="Chen Y."/>
            <person name="Shah S."/>
            <person name="Dougan E. K."/>
            <person name="Thang M."/>
            <person name="Chan C."/>
        </authorList>
    </citation>
    <scope>NUCLEOTIDE SEQUENCE [LARGE SCALE GENOMIC DNA]</scope>
</reference>
<dbReference type="Proteomes" id="UP001642464">
    <property type="component" value="Unassembled WGS sequence"/>
</dbReference>
<evidence type="ECO:0000256" key="3">
    <source>
        <dbReference type="SAM" id="Phobius"/>
    </source>
</evidence>
<keyword evidence="3" id="KW-1133">Transmembrane helix</keyword>
<evidence type="ECO:0000313" key="5">
    <source>
        <dbReference type="EMBL" id="CAK9033226.1"/>
    </source>
</evidence>
<keyword evidence="3" id="KW-0812">Transmembrane</keyword>
<proteinExistence type="predicted"/>
<keyword evidence="6" id="KW-1185">Reference proteome</keyword>
<sequence>LELVEGCFLQGVFYAEPHMMPGTERSKMLSAVECQRRCANVEGCRHFTYWPDGGCLLTDATSKPHAAPYEFSETIVGPPSCHPALQVAKLPADTAAQQSVPAAVVPGLNGTRCENYPACRAVGLEGHCCPNREQISLGCCEGFPLTKPISVALLIAGVSTGALVGAMSAFLMSTQRRPQRSAERLDAWQGHGDCFSSVGSVPMSGALVPYTEPPAKVRRGECDEVARERQHQEVLLLKQELELCRAAEARSIQQLRQGSLTTAEVEQHVSMLVLLGKRLALDPSLRH</sequence>
<keyword evidence="2" id="KW-1015">Disulfide bond</keyword>
<evidence type="ECO:0000256" key="2">
    <source>
        <dbReference type="ARBA" id="ARBA00023157"/>
    </source>
</evidence>
<dbReference type="Gene3D" id="3.50.4.10">
    <property type="entry name" value="Hepatocyte Growth Factor"/>
    <property type="match status" value="1"/>
</dbReference>